<dbReference type="SMART" id="SM00895">
    <property type="entry name" value="FCD"/>
    <property type="match status" value="1"/>
</dbReference>
<dbReference type="Proteomes" id="UP000295388">
    <property type="component" value="Unassembled WGS sequence"/>
</dbReference>
<organism evidence="5 6">
    <name type="scientific">Kribbella caucasensis</name>
    <dbReference type="NCBI Taxonomy" id="2512215"/>
    <lineage>
        <taxon>Bacteria</taxon>
        <taxon>Bacillati</taxon>
        <taxon>Actinomycetota</taxon>
        <taxon>Actinomycetes</taxon>
        <taxon>Propionibacteriales</taxon>
        <taxon>Kribbellaceae</taxon>
        <taxon>Kribbella</taxon>
    </lineage>
</organism>
<keyword evidence="3" id="KW-0804">Transcription</keyword>
<feature type="domain" description="HTH gntR-type" evidence="4">
    <location>
        <begin position="16"/>
        <end position="83"/>
    </location>
</feature>
<dbReference type="Pfam" id="PF07729">
    <property type="entry name" value="FCD"/>
    <property type="match status" value="1"/>
</dbReference>
<dbReference type="InterPro" id="IPR008920">
    <property type="entry name" value="TF_FadR/GntR_C"/>
</dbReference>
<keyword evidence="6" id="KW-1185">Reference proteome</keyword>
<evidence type="ECO:0000313" key="5">
    <source>
        <dbReference type="EMBL" id="TDO46713.1"/>
    </source>
</evidence>
<dbReference type="OrthoDB" id="5182935at2"/>
<dbReference type="SUPFAM" id="SSF46785">
    <property type="entry name" value="Winged helix' DNA-binding domain"/>
    <property type="match status" value="1"/>
</dbReference>
<protein>
    <submittedName>
        <fullName evidence="5">DNA-binding GntR family transcriptional regulator</fullName>
    </submittedName>
</protein>
<evidence type="ECO:0000313" key="6">
    <source>
        <dbReference type="Proteomes" id="UP000295388"/>
    </source>
</evidence>
<evidence type="ECO:0000259" key="4">
    <source>
        <dbReference type="PROSITE" id="PS50949"/>
    </source>
</evidence>
<dbReference type="CDD" id="cd07377">
    <property type="entry name" value="WHTH_GntR"/>
    <property type="match status" value="1"/>
</dbReference>
<comment type="caution">
    <text evidence="5">The sequence shown here is derived from an EMBL/GenBank/DDBJ whole genome shotgun (WGS) entry which is preliminary data.</text>
</comment>
<dbReference type="SUPFAM" id="SSF48008">
    <property type="entry name" value="GntR ligand-binding domain-like"/>
    <property type="match status" value="1"/>
</dbReference>
<dbReference type="PANTHER" id="PTHR43537:SF5">
    <property type="entry name" value="UXU OPERON TRANSCRIPTIONAL REGULATOR"/>
    <property type="match status" value="1"/>
</dbReference>
<accession>A0A4R6KBU0</accession>
<evidence type="ECO:0000256" key="3">
    <source>
        <dbReference type="ARBA" id="ARBA00023163"/>
    </source>
</evidence>
<evidence type="ECO:0000256" key="1">
    <source>
        <dbReference type="ARBA" id="ARBA00023015"/>
    </source>
</evidence>
<dbReference type="Gene3D" id="1.10.10.10">
    <property type="entry name" value="Winged helix-like DNA-binding domain superfamily/Winged helix DNA-binding domain"/>
    <property type="match status" value="1"/>
</dbReference>
<dbReference type="InterPro" id="IPR011711">
    <property type="entry name" value="GntR_C"/>
</dbReference>
<proteinExistence type="predicted"/>
<dbReference type="RefSeq" id="WP_133801877.1">
    <property type="nucleotide sequence ID" value="NZ_SNWQ01000010.1"/>
</dbReference>
<dbReference type="InterPro" id="IPR000524">
    <property type="entry name" value="Tscrpt_reg_HTH_GntR"/>
</dbReference>
<dbReference type="EMBL" id="SNWQ01000010">
    <property type="protein sequence ID" value="TDO46713.1"/>
    <property type="molecule type" value="Genomic_DNA"/>
</dbReference>
<dbReference type="PROSITE" id="PS50949">
    <property type="entry name" value="HTH_GNTR"/>
    <property type="match status" value="1"/>
</dbReference>
<evidence type="ECO:0000256" key="2">
    <source>
        <dbReference type="ARBA" id="ARBA00023125"/>
    </source>
</evidence>
<dbReference type="AlphaFoldDB" id="A0A4R6KBU0"/>
<dbReference type="PANTHER" id="PTHR43537">
    <property type="entry name" value="TRANSCRIPTIONAL REGULATOR, GNTR FAMILY"/>
    <property type="match status" value="1"/>
</dbReference>
<dbReference type="SMART" id="SM00345">
    <property type="entry name" value="HTH_GNTR"/>
    <property type="match status" value="1"/>
</dbReference>
<dbReference type="InterPro" id="IPR036388">
    <property type="entry name" value="WH-like_DNA-bd_sf"/>
</dbReference>
<sequence>MSAPRTDSALAPVSNVTRREVVVDAIRRALLSGELVPGQRVKEAPLAELLGVSRPTVREAIYQLVHEGSLVQTPYKGITVAEPSPQDLLDVAQVRVSLETLAALHLAEHPDGDGMTKLRAALKTHLDAIEAGDLVQVDLTHLDLHRTLWEASENQMLMRIWPLVESQIRMAMSLDQVTRSDLARDAELHRRLVDVIAGGDKAAITAEVREHIANSADEIVRLIEEGKSA</sequence>
<gene>
    <name evidence="5" type="ORF">EV643_11096</name>
</gene>
<keyword evidence="1" id="KW-0805">Transcription regulation</keyword>
<reference evidence="5 6" key="1">
    <citation type="submission" date="2019-03" db="EMBL/GenBank/DDBJ databases">
        <title>Genomic Encyclopedia of Type Strains, Phase III (KMG-III): the genomes of soil and plant-associated and newly described type strains.</title>
        <authorList>
            <person name="Whitman W."/>
        </authorList>
    </citation>
    <scope>NUCLEOTIDE SEQUENCE [LARGE SCALE GENOMIC DNA]</scope>
    <source>
        <strain evidence="5 6">VKM Ac-2527</strain>
    </source>
</reference>
<dbReference type="InterPro" id="IPR036390">
    <property type="entry name" value="WH_DNA-bd_sf"/>
</dbReference>
<dbReference type="Pfam" id="PF00392">
    <property type="entry name" value="GntR"/>
    <property type="match status" value="1"/>
</dbReference>
<keyword evidence="2 5" id="KW-0238">DNA-binding</keyword>
<dbReference type="Gene3D" id="1.20.120.530">
    <property type="entry name" value="GntR ligand-binding domain-like"/>
    <property type="match status" value="1"/>
</dbReference>
<dbReference type="GO" id="GO:0003700">
    <property type="term" value="F:DNA-binding transcription factor activity"/>
    <property type="evidence" value="ECO:0007669"/>
    <property type="project" value="InterPro"/>
</dbReference>
<dbReference type="PRINTS" id="PR00035">
    <property type="entry name" value="HTHGNTR"/>
</dbReference>
<name>A0A4R6KBU0_9ACTN</name>
<dbReference type="GO" id="GO:0003677">
    <property type="term" value="F:DNA binding"/>
    <property type="evidence" value="ECO:0007669"/>
    <property type="project" value="UniProtKB-KW"/>
</dbReference>